<dbReference type="PANTHER" id="PTHR45528:SF1">
    <property type="entry name" value="SENSOR HISTIDINE KINASE CPXA"/>
    <property type="match status" value="1"/>
</dbReference>
<dbReference type="SMART" id="SM00387">
    <property type="entry name" value="HATPase_c"/>
    <property type="match status" value="1"/>
</dbReference>
<dbReference type="SUPFAM" id="SSF158472">
    <property type="entry name" value="HAMP domain-like"/>
    <property type="match status" value="1"/>
</dbReference>
<dbReference type="GO" id="GO:0000155">
    <property type="term" value="F:phosphorelay sensor kinase activity"/>
    <property type="evidence" value="ECO:0007669"/>
    <property type="project" value="InterPro"/>
</dbReference>
<dbReference type="SMART" id="SM00388">
    <property type="entry name" value="HisKA"/>
    <property type="match status" value="1"/>
</dbReference>
<dbReference type="PROSITE" id="PS50109">
    <property type="entry name" value="HIS_KIN"/>
    <property type="match status" value="1"/>
</dbReference>
<dbReference type="PRINTS" id="PR00344">
    <property type="entry name" value="BCTRLSENSOR"/>
</dbReference>
<evidence type="ECO:0000256" key="12">
    <source>
        <dbReference type="ARBA" id="ARBA00023012"/>
    </source>
</evidence>
<keyword evidence="4" id="KW-1003">Cell membrane</keyword>
<evidence type="ECO:0000256" key="5">
    <source>
        <dbReference type="ARBA" id="ARBA00022553"/>
    </source>
</evidence>
<keyword evidence="7 14" id="KW-0812">Transmembrane</keyword>
<dbReference type="SUPFAM" id="SSF55874">
    <property type="entry name" value="ATPase domain of HSP90 chaperone/DNA topoisomerase II/histidine kinase"/>
    <property type="match status" value="1"/>
</dbReference>
<dbReference type="InterPro" id="IPR005467">
    <property type="entry name" value="His_kinase_dom"/>
</dbReference>
<feature type="transmembrane region" description="Helical" evidence="14">
    <location>
        <begin position="163"/>
        <end position="180"/>
    </location>
</feature>
<dbReference type="PANTHER" id="PTHR45528">
    <property type="entry name" value="SENSOR HISTIDINE KINASE CPXA"/>
    <property type="match status" value="1"/>
</dbReference>
<dbReference type="Gene3D" id="6.10.340.10">
    <property type="match status" value="1"/>
</dbReference>
<dbReference type="CDD" id="cd00082">
    <property type="entry name" value="HisKA"/>
    <property type="match status" value="1"/>
</dbReference>
<dbReference type="Gene3D" id="1.10.287.130">
    <property type="match status" value="1"/>
</dbReference>
<dbReference type="InterPro" id="IPR050398">
    <property type="entry name" value="HssS/ArlS-like"/>
</dbReference>
<dbReference type="FunFam" id="1.10.287.130:FF:000001">
    <property type="entry name" value="Two-component sensor histidine kinase"/>
    <property type="match status" value="1"/>
</dbReference>
<dbReference type="PROSITE" id="PS50885">
    <property type="entry name" value="HAMP"/>
    <property type="match status" value="1"/>
</dbReference>
<evidence type="ECO:0000313" key="18">
    <source>
        <dbReference type="Proteomes" id="UP000324646"/>
    </source>
</evidence>
<dbReference type="KEGG" id="crs:FQB35_11260"/>
<dbReference type="InterPro" id="IPR004358">
    <property type="entry name" value="Sig_transdc_His_kin-like_C"/>
</dbReference>
<dbReference type="InterPro" id="IPR003594">
    <property type="entry name" value="HATPase_dom"/>
</dbReference>
<dbReference type="Gene3D" id="3.30.565.10">
    <property type="entry name" value="Histidine kinase-like ATPase, C-terminal domain"/>
    <property type="match status" value="1"/>
</dbReference>
<dbReference type="Proteomes" id="UP000324646">
    <property type="component" value="Chromosome"/>
</dbReference>
<keyword evidence="10" id="KW-0067">ATP-binding</keyword>
<protein>
    <recommendedName>
        <fullName evidence="3">histidine kinase</fullName>
        <ecNumber evidence="3">2.7.13.3</ecNumber>
    </recommendedName>
</protein>
<dbReference type="GO" id="GO:0005524">
    <property type="term" value="F:ATP binding"/>
    <property type="evidence" value="ECO:0007669"/>
    <property type="project" value="UniProtKB-KW"/>
</dbReference>
<evidence type="ECO:0000256" key="3">
    <source>
        <dbReference type="ARBA" id="ARBA00012438"/>
    </source>
</evidence>
<evidence type="ECO:0000259" key="15">
    <source>
        <dbReference type="PROSITE" id="PS50109"/>
    </source>
</evidence>
<name>A0A5C0SGH6_CRATE</name>
<dbReference type="CDD" id="cd00075">
    <property type="entry name" value="HATPase"/>
    <property type="match status" value="1"/>
</dbReference>
<dbReference type="CDD" id="cd06225">
    <property type="entry name" value="HAMP"/>
    <property type="match status" value="1"/>
</dbReference>
<evidence type="ECO:0000256" key="1">
    <source>
        <dbReference type="ARBA" id="ARBA00000085"/>
    </source>
</evidence>
<dbReference type="InterPro" id="IPR003660">
    <property type="entry name" value="HAMP_dom"/>
</dbReference>
<dbReference type="Pfam" id="PF00672">
    <property type="entry name" value="HAMP"/>
    <property type="match status" value="1"/>
</dbReference>
<dbReference type="SMART" id="SM00304">
    <property type="entry name" value="HAMP"/>
    <property type="match status" value="1"/>
</dbReference>
<dbReference type="InterPro" id="IPR036890">
    <property type="entry name" value="HATPase_C_sf"/>
</dbReference>
<evidence type="ECO:0000313" key="17">
    <source>
        <dbReference type="EMBL" id="QEK12856.1"/>
    </source>
</evidence>
<dbReference type="EMBL" id="CP042243">
    <property type="protein sequence ID" value="QEK12856.1"/>
    <property type="molecule type" value="Genomic_DNA"/>
</dbReference>
<dbReference type="EC" id="2.7.13.3" evidence="3"/>
<keyword evidence="11 14" id="KW-1133">Transmembrane helix</keyword>
<dbReference type="OrthoDB" id="9780718at2"/>
<feature type="domain" description="HAMP" evidence="16">
    <location>
        <begin position="182"/>
        <end position="234"/>
    </location>
</feature>
<keyword evidence="5" id="KW-0597">Phosphoprotein</keyword>
<evidence type="ECO:0000256" key="2">
    <source>
        <dbReference type="ARBA" id="ARBA00004651"/>
    </source>
</evidence>
<keyword evidence="12" id="KW-0902">Two-component regulatory system</keyword>
<gene>
    <name evidence="17" type="ORF">FQB35_11260</name>
</gene>
<evidence type="ECO:0000259" key="16">
    <source>
        <dbReference type="PROSITE" id="PS50885"/>
    </source>
</evidence>
<dbReference type="AlphaFoldDB" id="A0A5C0SGH6"/>
<keyword evidence="6" id="KW-0808">Transferase</keyword>
<evidence type="ECO:0000256" key="4">
    <source>
        <dbReference type="ARBA" id="ARBA00022475"/>
    </source>
</evidence>
<comment type="catalytic activity">
    <reaction evidence="1">
        <text>ATP + protein L-histidine = ADP + protein N-phospho-L-histidine.</text>
        <dbReference type="EC" id="2.7.13.3"/>
    </reaction>
</comment>
<keyword evidence="9 17" id="KW-0418">Kinase</keyword>
<evidence type="ECO:0000256" key="6">
    <source>
        <dbReference type="ARBA" id="ARBA00022679"/>
    </source>
</evidence>
<keyword evidence="13 14" id="KW-0472">Membrane</keyword>
<evidence type="ECO:0000256" key="9">
    <source>
        <dbReference type="ARBA" id="ARBA00022777"/>
    </source>
</evidence>
<keyword evidence="18" id="KW-1185">Reference proteome</keyword>
<evidence type="ECO:0000256" key="10">
    <source>
        <dbReference type="ARBA" id="ARBA00022840"/>
    </source>
</evidence>
<evidence type="ECO:0000256" key="8">
    <source>
        <dbReference type="ARBA" id="ARBA00022741"/>
    </source>
</evidence>
<keyword evidence="8" id="KW-0547">Nucleotide-binding</keyword>
<dbReference type="InterPro" id="IPR003661">
    <property type="entry name" value="HisK_dim/P_dom"/>
</dbReference>
<evidence type="ECO:0000256" key="11">
    <source>
        <dbReference type="ARBA" id="ARBA00022989"/>
    </source>
</evidence>
<evidence type="ECO:0000256" key="7">
    <source>
        <dbReference type="ARBA" id="ARBA00022692"/>
    </source>
</evidence>
<evidence type="ECO:0000256" key="13">
    <source>
        <dbReference type="ARBA" id="ARBA00023136"/>
    </source>
</evidence>
<dbReference type="GO" id="GO:0005886">
    <property type="term" value="C:plasma membrane"/>
    <property type="evidence" value="ECO:0007669"/>
    <property type="project" value="UniProtKB-SubCell"/>
</dbReference>
<proteinExistence type="predicted"/>
<feature type="domain" description="Histidine kinase" evidence="15">
    <location>
        <begin position="242"/>
        <end position="449"/>
    </location>
</feature>
<sequence length="449" mass="52052">MGTELMVKLRIGNKLLITYFIILFVAFFVTTVSYHVLSERYLIKEAKEELRIEGQSIAETLKKIPLLDRDVREKILARRELRIAGRFIDSKIIVFNKDRKVLYTNIDKKDLLKLMIKNNKDKGYITEKVIIFTQKGTIKGYVFLMMEKKELKAMNQIMRRTRFISFGIAGVFAIIIGILFQRGLTRPIRKLMESMKKFSLKDFPKDFRIKTGDEIEELSICFSSLANRLRQYDMQQKMFLQNTSHELKTPLMSIQGYAEAIKDGIVEGEEMEESLDIIIEECKQLKKIVEEITYLTKLENVEETFHLKEHCMEDILKDVLKSVKPLAYEKNIKISVEGDFTFKGFYDENKIKRAFINILSNGVRYANESIVIQSSIYPKHVVIHIIDDGEGFKDKEENKVFNRFYKGINGNTGLGLAITKAIIKGHNGEIIAYNHEGKGAVFQIKLPRI</sequence>
<dbReference type="RefSeq" id="WP_148809992.1">
    <property type="nucleotide sequence ID" value="NZ_CP042243.1"/>
</dbReference>
<organism evidence="17 18">
    <name type="scientific">Crassaminicella thermophila</name>
    <dbReference type="NCBI Taxonomy" id="2599308"/>
    <lineage>
        <taxon>Bacteria</taxon>
        <taxon>Bacillati</taxon>
        <taxon>Bacillota</taxon>
        <taxon>Clostridia</taxon>
        <taxon>Eubacteriales</taxon>
        <taxon>Clostridiaceae</taxon>
        <taxon>Crassaminicella</taxon>
    </lineage>
</organism>
<dbReference type="InterPro" id="IPR036097">
    <property type="entry name" value="HisK_dim/P_sf"/>
</dbReference>
<dbReference type="Pfam" id="PF02518">
    <property type="entry name" value="HATPase_c"/>
    <property type="match status" value="1"/>
</dbReference>
<feature type="transmembrane region" description="Helical" evidence="14">
    <location>
        <begin position="16"/>
        <end position="37"/>
    </location>
</feature>
<evidence type="ECO:0000256" key="14">
    <source>
        <dbReference type="SAM" id="Phobius"/>
    </source>
</evidence>
<comment type="subcellular location">
    <subcellularLocation>
        <location evidence="2">Cell membrane</location>
        <topology evidence="2">Multi-pass membrane protein</topology>
    </subcellularLocation>
</comment>
<accession>A0A5C0SGH6</accession>
<dbReference type="Pfam" id="PF00512">
    <property type="entry name" value="HisKA"/>
    <property type="match status" value="1"/>
</dbReference>
<dbReference type="SUPFAM" id="SSF47384">
    <property type="entry name" value="Homodimeric domain of signal transducing histidine kinase"/>
    <property type="match status" value="1"/>
</dbReference>
<reference evidence="17 18" key="1">
    <citation type="submission" date="2019-07" db="EMBL/GenBank/DDBJ databases">
        <title>Complete genome of Crassaminicella thermophila SY095.</title>
        <authorList>
            <person name="Li X."/>
        </authorList>
    </citation>
    <scope>NUCLEOTIDE SEQUENCE [LARGE SCALE GENOMIC DNA]</scope>
    <source>
        <strain evidence="17 18">SY095</strain>
    </source>
</reference>